<dbReference type="PANTHER" id="PTHR22939">
    <property type="entry name" value="SERINE PROTEASE FAMILY S1C HTRA-RELATED"/>
    <property type="match status" value="1"/>
</dbReference>
<evidence type="ECO:0000313" key="19">
    <source>
        <dbReference type="Proteomes" id="UP000252182"/>
    </source>
</evidence>
<dbReference type="SUPFAM" id="SSF50156">
    <property type="entry name" value="PDZ domain-like"/>
    <property type="match status" value="2"/>
</dbReference>
<evidence type="ECO:0000256" key="6">
    <source>
        <dbReference type="ARBA" id="ARBA00022670"/>
    </source>
</evidence>
<dbReference type="Pfam" id="PF13180">
    <property type="entry name" value="PDZ_2"/>
    <property type="match status" value="1"/>
</dbReference>
<evidence type="ECO:0000256" key="15">
    <source>
        <dbReference type="PIRSR" id="PIRSR611782-2"/>
    </source>
</evidence>
<keyword evidence="6 18" id="KW-0645">Protease</keyword>
<comment type="similarity">
    <text evidence="3">Belongs to the peptidase S1C family.</text>
</comment>
<dbReference type="EC" id="3.4.21.107" evidence="4"/>
<dbReference type="InterPro" id="IPR001478">
    <property type="entry name" value="PDZ"/>
</dbReference>
<feature type="active site" description="Charge relay system" evidence="14">
    <location>
        <position position="134"/>
    </location>
</feature>
<evidence type="ECO:0000256" key="8">
    <source>
        <dbReference type="ARBA" id="ARBA00022737"/>
    </source>
</evidence>
<evidence type="ECO:0000256" key="10">
    <source>
        <dbReference type="ARBA" id="ARBA00022801"/>
    </source>
</evidence>
<dbReference type="InterPro" id="IPR036034">
    <property type="entry name" value="PDZ_sf"/>
</dbReference>
<dbReference type="Gene3D" id="2.30.42.10">
    <property type="match status" value="2"/>
</dbReference>
<dbReference type="PROSITE" id="PS51257">
    <property type="entry name" value="PROKAR_LIPOPROTEIN"/>
    <property type="match status" value="1"/>
</dbReference>
<dbReference type="InterPro" id="IPR009003">
    <property type="entry name" value="Peptidase_S1_PA"/>
</dbReference>
<protein>
    <recommendedName>
        <fullName evidence="5">Probable periplasmic serine endoprotease DegP-like</fullName>
        <ecNumber evidence="4">3.4.21.107</ecNumber>
    </recommendedName>
    <alternativeName>
        <fullName evidence="13">Protease Do</fullName>
    </alternativeName>
</protein>
<feature type="binding site" evidence="15">
    <location>
        <position position="134"/>
    </location>
    <ligand>
        <name>substrate</name>
    </ligand>
</feature>
<evidence type="ECO:0000256" key="11">
    <source>
        <dbReference type="ARBA" id="ARBA00022825"/>
    </source>
</evidence>
<dbReference type="KEGG" id="hyf:DTO96_102137"/>
<evidence type="ECO:0000313" key="18">
    <source>
        <dbReference type="EMBL" id="AXF86383.1"/>
    </source>
</evidence>
<evidence type="ECO:0000259" key="17">
    <source>
        <dbReference type="PROSITE" id="PS50106"/>
    </source>
</evidence>
<feature type="domain" description="PDZ" evidence="17">
    <location>
        <begin position="291"/>
        <end position="345"/>
    </location>
</feature>
<comment type="subcellular location">
    <subcellularLocation>
        <location evidence="2">Periplasm</location>
    </subcellularLocation>
</comment>
<feature type="compositionally biased region" description="Low complexity" evidence="16">
    <location>
        <begin position="395"/>
        <end position="408"/>
    </location>
</feature>
<evidence type="ECO:0000256" key="12">
    <source>
        <dbReference type="ARBA" id="ARBA00023016"/>
    </source>
</evidence>
<evidence type="ECO:0000256" key="14">
    <source>
        <dbReference type="PIRSR" id="PIRSR611782-1"/>
    </source>
</evidence>
<dbReference type="NCBIfam" id="TIGR02037">
    <property type="entry name" value="degP_htrA_DO"/>
    <property type="match status" value="1"/>
</dbReference>
<dbReference type="GO" id="GO:0006508">
    <property type="term" value="P:proteolysis"/>
    <property type="evidence" value="ECO:0007669"/>
    <property type="project" value="UniProtKB-KW"/>
</dbReference>
<reference evidence="19" key="1">
    <citation type="submission" date="2018-07" db="EMBL/GenBank/DDBJ databases">
        <authorList>
            <person name="Kim H."/>
        </authorList>
    </citation>
    <scope>NUCLEOTIDE SEQUENCE [LARGE SCALE GENOMIC DNA]</scope>
    <source>
        <strain evidence="19">F02</strain>
    </source>
</reference>
<dbReference type="PRINTS" id="PR00834">
    <property type="entry name" value="PROTEASES2C"/>
</dbReference>
<keyword evidence="10 18" id="KW-0378">Hydrolase</keyword>
<keyword evidence="9" id="KW-0574">Periplasm</keyword>
<dbReference type="AlphaFoldDB" id="A0A345DDE5"/>
<dbReference type="PROSITE" id="PS50106">
    <property type="entry name" value="PDZ"/>
    <property type="match status" value="2"/>
</dbReference>
<keyword evidence="8" id="KW-0677">Repeat</keyword>
<dbReference type="EMBL" id="CP031124">
    <property type="protein sequence ID" value="AXF86383.1"/>
    <property type="molecule type" value="Genomic_DNA"/>
</dbReference>
<evidence type="ECO:0000256" key="3">
    <source>
        <dbReference type="ARBA" id="ARBA00010541"/>
    </source>
</evidence>
<keyword evidence="11" id="KW-0720">Serine protease</keyword>
<evidence type="ECO:0000256" key="2">
    <source>
        <dbReference type="ARBA" id="ARBA00004418"/>
    </source>
</evidence>
<organism evidence="18 19">
    <name type="scientific">Ephemeroptericola cinctiostellae</name>
    <dbReference type="NCBI Taxonomy" id="2268024"/>
    <lineage>
        <taxon>Bacteria</taxon>
        <taxon>Pseudomonadati</taxon>
        <taxon>Pseudomonadota</taxon>
        <taxon>Betaproteobacteria</taxon>
        <taxon>Burkholderiales</taxon>
        <taxon>Burkholderiaceae</taxon>
        <taxon>Ephemeroptericola</taxon>
    </lineage>
</organism>
<evidence type="ECO:0000256" key="9">
    <source>
        <dbReference type="ARBA" id="ARBA00022764"/>
    </source>
</evidence>
<evidence type="ECO:0000256" key="4">
    <source>
        <dbReference type="ARBA" id="ARBA00013035"/>
    </source>
</evidence>
<proteinExistence type="inferred from homology"/>
<feature type="active site" description="Charge relay system" evidence="14">
    <location>
        <position position="164"/>
    </location>
</feature>
<dbReference type="InterPro" id="IPR001940">
    <property type="entry name" value="Peptidase_S1C"/>
</dbReference>
<keyword evidence="19" id="KW-1185">Reference proteome</keyword>
<comment type="catalytic activity">
    <reaction evidence="1">
        <text>Acts on substrates that are at least partially unfolded. The cleavage site P1 residue is normally between a pair of hydrophobic residues, such as Val-|-Val.</text>
        <dbReference type="EC" id="3.4.21.107"/>
    </reaction>
</comment>
<feature type="binding site" evidence="15">
    <location>
        <begin position="233"/>
        <end position="235"/>
    </location>
    <ligand>
        <name>substrate</name>
    </ligand>
</feature>
<dbReference type="GO" id="GO:0004252">
    <property type="term" value="F:serine-type endopeptidase activity"/>
    <property type="evidence" value="ECO:0007669"/>
    <property type="project" value="InterPro"/>
</dbReference>
<feature type="region of interest" description="Disordered" evidence="16">
    <location>
        <begin position="387"/>
        <end position="408"/>
    </location>
</feature>
<dbReference type="SMART" id="SM00228">
    <property type="entry name" value="PDZ"/>
    <property type="match status" value="2"/>
</dbReference>
<dbReference type="Proteomes" id="UP000252182">
    <property type="component" value="Chromosome"/>
</dbReference>
<dbReference type="GO" id="GO:0042597">
    <property type="term" value="C:periplasmic space"/>
    <property type="evidence" value="ECO:0007669"/>
    <property type="project" value="UniProtKB-SubCell"/>
</dbReference>
<evidence type="ECO:0000256" key="13">
    <source>
        <dbReference type="ARBA" id="ARBA00032850"/>
    </source>
</evidence>
<accession>A0A345DDE5</accession>
<keyword evidence="7" id="KW-0732">Signal</keyword>
<sequence length="496" mass="51319">MHVVLKNVNRAIALTLTAGILLGCSGQKKEAKAPAPESSIATPAKTPAAPLVTGLPDFTPLVDKIAPAVVNISTAEKVQSQSRAGFDPICQMWPDFPMCAQRNTQPQGEGREQPRGVGSGFIVSEDGYILTNHHVVDGASSIVVSLNDKREFKAKVIGSDERSDVAVLKIEGEHLPFLNTANSDEIKVGQWVMAAGSPFGLKNTVTAGIVSAIKRDTGEYESFIQTDAAVNPGNSGGPLVNMSGEVVGINSQILSNSGSFAGIALAIPINEALKVADQIRATGKVNRGRIGVAIGNVDEDIAKALGLSKASGAMIKTVEAGSSAANAGLRAGDVVLKVDGHEVDNSADFARVIGNSTPGTAFKFEVWRQGQAVDLNVTVGSDVSKKVSEASVDKSNSSGSGGSDSTLSRVDRLGLTVEPLSSSELKQAQLEAGVRIAKVEGLAAGAGLREGDVIVQVNNAAANTPSEFNRIVGAGTGRVLLLVQRDGVTQYVILSP</sequence>
<dbReference type="Pfam" id="PF13365">
    <property type="entry name" value="Trypsin_2"/>
    <property type="match status" value="1"/>
</dbReference>
<feature type="active site" description="Charge relay system" evidence="14">
    <location>
        <position position="235"/>
    </location>
</feature>
<feature type="binding site" evidence="15">
    <location>
        <position position="164"/>
    </location>
    <ligand>
        <name>substrate</name>
    </ligand>
</feature>
<evidence type="ECO:0000256" key="5">
    <source>
        <dbReference type="ARBA" id="ARBA00013958"/>
    </source>
</evidence>
<dbReference type="InterPro" id="IPR011782">
    <property type="entry name" value="Pept_S1C_Do"/>
</dbReference>
<gene>
    <name evidence="18" type="primary">degP</name>
    <name evidence="18" type="ORF">DTO96_102137</name>
</gene>
<dbReference type="RefSeq" id="WP_114563465.1">
    <property type="nucleotide sequence ID" value="NZ_CP031124.1"/>
</dbReference>
<evidence type="ECO:0000256" key="7">
    <source>
        <dbReference type="ARBA" id="ARBA00022729"/>
    </source>
</evidence>
<dbReference type="PANTHER" id="PTHR22939:SF130">
    <property type="entry name" value="PERIPLASMIC SERINE ENDOPROTEASE DEGP-LIKE-RELATED"/>
    <property type="match status" value="1"/>
</dbReference>
<keyword evidence="12" id="KW-0346">Stress response</keyword>
<dbReference type="SUPFAM" id="SSF50494">
    <property type="entry name" value="Trypsin-like serine proteases"/>
    <property type="match status" value="1"/>
</dbReference>
<dbReference type="Gene3D" id="2.40.10.120">
    <property type="match status" value="1"/>
</dbReference>
<dbReference type="OrthoDB" id="9758917at2"/>
<feature type="domain" description="PDZ" evidence="17">
    <location>
        <begin position="389"/>
        <end position="487"/>
    </location>
</feature>
<evidence type="ECO:0000256" key="16">
    <source>
        <dbReference type="SAM" id="MobiDB-lite"/>
    </source>
</evidence>
<name>A0A345DDE5_9BURK</name>
<evidence type="ECO:0000256" key="1">
    <source>
        <dbReference type="ARBA" id="ARBA00001772"/>
    </source>
</evidence>